<reference evidence="1 2" key="1">
    <citation type="submission" date="2023-03" db="EMBL/GenBank/DDBJ databases">
        <title>Genome insight into feeding habits of ladybird beetles.</title>
        <authorList>
            <person name="Li H.-S."/>
            <person name="Huang Y.-H."/>
            <person name="Pang H."/>
        </authorList>
    </citation>
    <scope>NUCLEOTIDE SEQUENCE [LARGE SCALE GENOMIC DNA]</scope>
    <source>
        <strain evidence="1">SYSU_2023b</strain>
        <tissue evidence="1">Whole body</tissue>
    </source>
</reference>
<evidence type="ECO:0000313" key="1">
    <source>
        <dbReference type="EMBL" id="KAK9876172.1"/>
    </source>
</evidence>
<keyword evidence="2" id="KW-1185">Reference proteome</keyword>
<name>A0AAW1U675_9CUCU</name>
<comment type="caution">
    <text evidence="1">The sequence shown here is derived from an EMBL/GenBank/DDBJ whole genome shotgun (WGS) entry which is preliminary data.</text>
</comment>
<proteinExistence type="predicted"/>
<evidence type="ECO:0000313" key="2">
    <source>
        <dbReference type="Proteomes" id="UP001431783"/>
    </source>
</evidence>
<accession>A0AAW1U675</accession>
<dbReference type="AlphaFoldDB" id="A0AAW1U675"/>
<protein>
    <submittedName>
        <fullName evidence="1">Uncharacterized protein</fullName>
    </submittedName>
</protein>
<sequence>MRQMLLKLNKLKEVNQHEILVLLLRLRRICCHPSLIITIVQTDEDLGENEHEESEEMNILEQLNKLDLNENKSSDKSSSYTLGLSERGVGIKEATRSILNLSHPIFSKD</sequence>
<gene>
    <name evidence="1" type="ORF">WA026_011289</name>
</gene>
<dbReference type="Proteomes" id="UP001431783">
    <property type="component" value="Unassembled WGS sequence"/>
</dbReference>
<dbReference type="EMBL" id="JARQZJ010000035">
    <property type="protein sequence ID" value="KAK9876172.1"/>
    <property type="molecule type" value="Genomic_DNA"/>
</dbReference>
<organism evidence="1 2">
    <name type="scientific">Henosepilachna vigintioctopunctata</name>
    <dbReference type="NCBI Taxonomy" id="420089"/>
    <lineage>
        <taxon>Eukaryota</taxon>
        <taxon>Metazoa</taxon>
        <taxon>Ecdysozoa</taxon>
        <taxon>Arthropoda</taxon>
        <taxon>Hexapoda</taxon>
        <taxon>Insecta</taxon>
        <taxon>Pterygota</taxon>
        <taxon>Neoptera</taxon>
        <taxon>Endopterygota</taxon>
        <taxon>Coleoptera</taxon>
        <taxon>Polyphaga</taxon>
        <taxon>Cucujiformia</taxon>
        <taxon>Coccinelloidea</taxon>
        <taxon>Coccinellidae</taxon>
        <taxon>Epilachninae</taxon>
        <taxon>Epilachnini</taxon>
        <taxon>Henosepilachna</taxon>
    </lineage>
</organism>